<evidence type="ECO:0000313" key="2">
    <source>
        <dbReference type="Proteomes" id="UP000807371"/>
    </source>
</evidence>
<organism evidence="1 2">
    <name type="scientific">Streptomyces pactum</name>
    <dbReference type="NCBI Taxonomy" id="68249"/>
    <lineage>
        <taxon>Bacteria</taxon>
        <taxon>Bacillati</taxon>
        <taxon>Actinomycetota</taxon>
        <taxon>Actinomycetes</taxon>
        <taxon>Kitasatosporales</taxon>
        <taxon>Streptomycetaceae</taxon>
        <taxon>Streptomyces</taxon>
    </lineage>
</organism>
<keyword evidence="2" id="KW-1185">Reference proteome</keyword>
<accession>A0ABS0NHH1</accession>
<reference evidence="1 2" key="1">
    <citation type="submission" date="2020-09" db="EMBL/GenBank/DDBJ databases">
        <title>Biosynthesis of the nuclear factor of activated T cells inhibitor NFAT-133 and its congeners in Streptomyces pactum.</title>
        <authorList>
            <person name="Zhou W."/>
            <person name="Posri P."/>
            <person name="Abugrain M.E."/>
            <person name="Weisberg A.J."/>
            <person name="Chang J.H."/>
            <person name="Mahmud T."/>
        </authorList>
    </citation>
    <scope>NUCLEOTIDE SEQUENCE [LARGE SCALE GENOMIC DNA]</scope>
    <source>
        <strain evidence="1 2">ATCC 27456</strain>
    </source>
</reference>
<proteinExistence type="predicted"/>
<evidence type="ECO:0000313" key="1">
    <source>
        <dbReference type="EMBL" id="MBH5334630.1"/>
    </source>
</evidence>
<dbReference type="EMBL" id="JACYXC010000001">
    <property type="protein sequence ID" value="MBH5334630.1"/>
    <property type="molecule type" value="Genomic_DNA"/>
</dbReference>
<gene>
    <name evidence="1" type="ORF">IHE55_07365</name>
</gene>
<protein>
    <submittedName>
        <fullName evidence="1">Uncharacterized protein</fullName>
    </submittedName>
</protein>
<dbReference type="RefSeq" id="WP_197988297.1">
    <property type="nucleotide sequence ID" value="NZ_JACYXC010000001.1"/>
</dbReference>
<comment type="caution">
    <text evidence="1">The sequence shown here is derived from an EMBL/GenBank/DDBJ whole genome shotgun (WGS) entry which is preliminary data.</text>
</comment>
<sequence>MAADLLTFLHARYDEDEAAARSAGGIVEWHVPARRAVMAEGFGEAEPYDASLRTLLERDDSLMPFGCVAVTDHDADARFIARFDPARVVAEVEAKRALLRMYEQPERSDALPESVNRFTASTQRQVLDAVFRRLALPYAGHPDYREEWRP</sequence>
<dbReference type="Proteomes" id="UP000807371">
    <property type="component" value="Unassembled WGS sequence"/>
</dbReference>
<dbReference type="Pfam" id="PF19730">
    <property type="entry name" value="DUF6221"/>
    <property type="match status" value="1"/>
</dbReference>
<name>A0ABS0NHH1_9ACTN</name>
<dbReference type="InterPro" id="IPR046193">
    <property type="entry name" value="DUF6221"/>
</dbReference>